<sequence length="134" mass="14787">VMGDAANALVFNNRLTALVVDDCKLTRMVYMHNLVNLGVEVKEVKNGKQAVDLFQSGEVFDLVLMDLEMPIMNGAQATKMLREMGVGTKIIGVTAHSKGPEQDAFMEAGLDECHEKPLTLENLINILRDIDENL</sequence>
<dbReference type="EMBL" id="JADFTS010000004">
    <property type="protein sequence ID" value="KAF9607875.1"/>
    <property type="molecule type" value="Genomic_DNA"/>
</dbReference>
<dbReference type="Gene3D" id="3.40.50.2300">
    <property type="match status" value="1"/>
</dbReference>
<dbReference type="OrthoDB" id="21225at2759"/>
<feature type="modified residue" description="4-aspartylphosphate" evidence="1">
    <location>
        <position position="66"/>
    </location>
</feature>
<dbReference type="Proteomes" id="UP000631114">
    <property type="component" value="Unassembled WGS sequence"/>
</dbReference>
<dbReference type="AlphaFoldDB" id="A0A835HXB8"/>
<proteinExistence type="predicted"/>
<name>A0A835HXB8_9MAGN</name>
<dbReference type="CDD" id="cd17546">
    <property type="entry name" value="REC_hyHK_CKI1_RcsC-like"/>
    <property type="match status" value="1"/>
</dbReference>
<comment type="caution">
    <text evidence="3">The sequence shown here is derived from an EMBL/GenBank/DDBJ whole genome shotgun (WGS) entry which is preliminary data.</text>
</comment>
<accession>A0A835HXB8</accession>
<dbReference type="InterPro" id="IPR011006">
    <property type="entry name" value="CheY-like_superfamily"/>
</dbReference>
<dbReference type="SMART" id="SM00448">
    <property type="entry name" value="REC"/>
    <property type="match status" value="1"/>
</dbReference>
<dbReference type="GO" id="GO:0000160">
    <property type="term" value="P:phosphorelay signal transduction system"/>
    <property type="evidence" value="ECO:0007669"/>
    <property type="project" value="InterPro"/>
</dbReference>
<dbReference type="Pfam" id="PF00072">
    <property type="entry name" value="Response_reg"/>
    <property type="match status" value="1"/>
</dbReference>
<evidence type="ECO:0000256" key="1">
    <source>
        <dbReference type="PROSITE-ProRule" id="PRU00169"/>
    </source>
</evidence>
<dbReference type="SUPFAM" id="SSF52172">
    <property type="entry name" value="CheY-like"/>
    <property type="match status" value="1"/>
</dbReference>
<dbReference type="PROSITE" id="PS50110">
    <property type="entry name" value="RESPONSE_REGULATORY"/>
    <property type="match status" value="1"/>
</dbReference>
<evidence type="ECO:0000259" key="2">
    <source>
        <dbReference type="PROSITE" id="PS50110"/>
    </source>
</evidence>
<keyword evidence="4" id="KW-1185">Reference proteome</keyword>
<dbReference type="InterPro" id="IPR052048">
    <property type="entry name" value="ST_Response_Regulator"/>
</dbReference>
<dbReference type="PANTHER" id="PTHR43228:SF1">
    <property type="entry name" value="TWO-COMPONENT RESPONSE REGULATOR ARR22"/>
    <property type="match status" value="1"/>
</dbReference>
<keyword evidence="1" id="KW-0597">Phosphoprotein</keyword>
<dbReference type="PANTHER" id="PTHR43228">
    <property type="entry name" value="TWO-COMPONENT RESPONSE REGULATOR"/>
    <property type="match status" value="1"/>
</dbReference>
<organism evidence="3 4">
    <name type="scientific">Coptis chinensis</name>
    <dbReference type="NCBI Taxonomy" id="261450"/>
    <lineage>
        <taxon>Eukaryota</taxon>
        <taxon>Viridiplantae</taxon>
        <taxon>Streptophyta</taxon>
        <taxon>Embryophyta</taxon>
        <taxon>Tracheophyta</taxon>
        <taxon>Spermatophyta</taxon>
        <taxon>Magnoliopsida</taxon>
        <taxon>Ranunculales</taxon>
        <taxon>Ranunculaceae</taxon>
        <taxon>Coptidoideae</taxon>
        <taxon>Coptis</taxon>
    </lineage>
</organism>
<reference evidence="3 4" key="1">
    <citation type="submission" date="2020-10" db="EMBL/GenBank/DDBJ databases">
        <title>The Coptis chinensis genome and diversification of protoberbering-type alkaloids.</title>
        <authorList>
            <person name="Wang B."/>
            <person name="Shu S."/>
            <person name="Song C."/>
            <person name="Liu Y."/>
        </authorList>
    </citation>
    <scope>NUCLEOTIDE SEQUENCE [LARGE SCALE GENOMIC DNA]</scope>
    <source>
        <strain evidence="3">HL-2020</strain>
        <tissue evidence="3">Leaf</tissue>
    </source>
</reference>
<dbReference type="InterPro" id="IPR001789">
    <property type="entry name" value="Sig_transdc_resp-reg_receiver"/>
</dbReference>
<gene>
    <name evidence="3" type="ORF">IFM89_003579</name>
</gene>
<protein>
    <recommendedName>
        <fullName evidence="2">Response regulatory domain-containing protein</fullName>
    </recommendedName>
</protein>
<feature type="non-terminal residue" evidence="3">
    <location>
        <position position="134"/>
    </location>
</feature>
<feature type="domain" description="Response regulatory" evidence="2">
    <location>
        <begin position="16"/>
        <end position="131"/>
    </location>
</feature>
<evidence type="ECO:0000313" key="4">
    <source>
        <dbReference type="Proteomes" id="UP000631114"/>
    </source>
</evidence>
<evidence type="ECO:0000313" key="3">
    <source>
        <dbReference type="EMBL" id="KAF9607875.1"/>
    </source>
</evidence>